<protein>
    <submittedName>
        <fullName evidence="1">Uncharacterized protein</fullName>
    </submittedName>
</protein>
<reference evidence="1 2" key="1">
    <citation type="submission" date="2019-09" db="EMBL/GenBank/DDBJ databases">
        <title>Genome sequencing of strain KACC 19306.</title>
        <authorList>
            <person name="Heo J."/>
            <person name="Kim S.-J."/>
            <person name="Kim J.-S."/>
            <person name="Hong S.-B."/>
            <person name="Kwon S.-W."/>
        </authorList>
    </citation>
    <scope>NUCLEOTIDE SEQUENCE [LARGE SCALE GENOMIC DNA]</scope>
    <source>
        <strain evidence="1 2">KACC 19306</strain>
    </source>
</reference>
<name>A0A5C1YDU3_9MICO</name>
<dbReference type="Proteomes" id="UP000324678">
    <property type="component" value="Chromosome"/>
</dbReference>
<accession>A0A5C1YDU3</accession>
<dbReference type="OrthoDB" id="4827196at2"/>
<evidence type="ECO:0000313" key="1">
    <source>
        <dbReference type="EMBL" id="QEO14256.1"/>
    </source>
</evidence>
<proteinExistence type="predicted"/>
<keyword evidence="2" id="KW-1185">Reference proteome</keyword>
<dbReference type="AlphaFoldDB" id="A0A5C1YDU3"/>
<dbReference type="RefSeq" id="WP_149160277.1">
    <property type="nucleotide sequence ID" value="NZ_CP043505.1"/>
</dbReference>
<dbReference type="KEGG" id="ail:FLP10_07370"/>
<sequence>MWFLPWIRIPAATITFSGVAEPVPVADLAPDVANVLLHGLEFTDEEAQSITGFAVRPRGDFVTYGVGVSAMGMRDTELARGRVAAEPEASVFA</sequence>
<dbReference type="EMBL" id="CP043505">
    <property type="protein sequence ID" value="QEO14256.1"/>
    <property type="molecule type" value="Genomic_DNA"/>
</dbReference>
<organism evidence="1 2">
    <name type="scientific">Agromyces intestinalis</name>
    <dbReference type="NCBI Taxonomy" id="2592652"/>
    <lineage>
        <taxon>Bacteria</taxon>
        <taxon>Bacillati</taxon>
        <taxon>Actinomycetota</taxon>
        <taxon>Actinomycetes</taxon>
        <taxon>Micrococcales</taxon>
        <taxon>Microbacteriaceae</taxon>
        <taxon>Agromyces</taxon>
    </lineage>
</organism>
<gene>
    <name evidence="1" type="ORF">FLP10_07370</name>
</gene>
<evidence type="ECO:0000313" key="2">
    <source>
        <dbReference type="Proteomes" id="UP000324678"/>
    </source>
</evidence>